<keyword evidence="1" id="KW-0472">Membrane</keyword>
<dbReference type="InterPro" id="IPR018580">
    <property type="entry name" value="Uncharacterised_YfhO"/>
</dbReference>
<name>A0A062XXJ4_9BACT</name>
<evidence type="ECO:0008006" key="4">
    <source>
        <dbReference type="Google" id="ProtNLM"/>
    </source>
</evidence>
<evidence type="ECO:0000313" key="2">
    <source>
        <dbReference type="EMBL" id="KDA54144.1"/>
    </source>
</evidence>
<feature type="transmembrane region" description="Helical" evidence="1">
    <location>
        <begin position="198"/>
        <end position="218"/>
    </location>
</feature>
<comment type="caution">
    <text evidence="2">The sequence shown here is derived from an EMBL/GenBank/DDBJ whole genome shotgun (WGS) entry which is preliminary data.</text>
</comment>
<evidence type="ECO:0000256" key="1">
    <source>
        <dbReference type="SAM" id="Phobius"/>
    </source>
</evidence>
<sequence>MSFRHAFSLAVLPGLALVLASFAGWVPAARDNPTYFVPLRAQLARVFTGEASPWLNPQVGCGEPFFANPQSALLYPPAWGALLLPPEQAIGVEVGLHLMLLALGVARLARRLGGTPTGSLAAAWGAALSGPVLSSAGMLNNLETAAWLPWVWDAALSGRFGVLALTVTGSFLAAEPVLALLGAAGAVWLLPRWQAVRAVLLGFALCSVQALPMAFWIAGGDRGPDKPLEAVSLGGVSLGELPALVVPGFPLPPVEVRFLPIIALPLWLFLALGSLRRGETARTRLASLAAVFTFLAVLPALPWGDALWAGLSFGLVRLPGRFLIPATVALAAVAGSGKLPQSRKWVATALGLGAVGAVVSREPWLAAGQGVLAALAPWGMGWAAAGSLFLATYTVPVLQLQKWKPEPVLCLSAQSAGRLYPLPVDGVQLRWTLERGTRGAASLGWGYSVLLDGRSLARSFAPVTNRALAQHLAQADRGFSEGWWWVSALGAKTMVGLHPIPGYPPLCQRDKLWVFRNPSAFPLWAVVSHLPTPGELPVPAGEAVLKGQGRTSWQFQVRAQTNGVFLWLFAPDPGWRFVVDGKKVKPIRGAGILQGVPVAAGDHEVRVVYRPPGLMAGLVVSLASLFLLGVLWRR</sequence>
<dbReference type="PANTHER" id="PTHR38454:SF1">
    <property type="entry name" value="INTEGRAL MEMBRANE PROTEIN"/>
    <property type="match status" value="1"/>
</dbReference>
<gene>
    <name evidence="2" type="ORF">EG19_00845</name>
</gene>
<evidence type="ECO:0000313" key="3">
    <source>
        <dbReference type="Proteomes" id="UP000027284"/>
    </source>
</evidence>
<dbReference type="EMBL" id="JMFG01000011">
    <property type="protein sequence ID" value="KDA54144.1"/>
    <property type="molecule type" value="Genomic_DNA"/>
</dbReference>
<dbReference type="RefSeq" id="WP_038048189.1">
    <property type="nucleotide sequence ID" value="NZ_JMFG01000011.1"/>
</dbReference>
<feature type="transmembrane region" description="Helical" evidence="1">
    <location>
        <begin position="285"/>
        <end position="301"/>
    </location>
</feature>
<dbReference type="AlphaFoldDB" id="A0A062XXJ4"/>
<proteinExistence type="predicted"/>
<feature type="transmembrane region" description="Helical" evidence="1">
    <location>
        <begin position="89"/>
        <end position="109"/>
    </location>
</feature>
<dbReference type="OrthoDB" id="9815466at2"/>
<dbReference type="Proteomes" id="UP000027284">
    <property type="component" value="Unassembled WGS sequence"/>
</dbReference>
<protein>
    <recommendedName>
        <fullName evidence="4">YfhO family protein</fullName>
    </recommendedName>
</protein>
<dbReference type="Pfam" id="PF09586">
    <property type="entry name" value="YfhO"/>
    <property type="match status" value="1"/>
</dbReference>
<feature type="transmembrane region" description="Helical" evidence="1">
    <location>
        <begin position="160"/>
        <end position="191"/>
    </location>
</feature>
<reference evidence="2 3" key="1">
    <citation type="submission" date="2014-04" db="EMBL/GenBank/DDBJ databases">
        <title>The Genome Sequence of Thermoanaerobaculum aquaticum MP-01, The First Cultivated Group 23 Acidobacterium.</title>
        <authorList>
            <person name="Stamps B.W."/>
            <person name="Losey N.A."/>
            <person name="Lawson P.A."/>
            <person name="Stevenson B.S."/>
        </authorList>
    </citation>
    <scope>NUCLEOTIDE SEQUENCE [LARGE SCALE GENOMIC DNA]</scope>
    <source>
        <strain evidence="2 3">MP-01</strain>
    </source>
</reference>
<feature type="transmembrane region" description="Helical" evidence="1">
    <location>
        <begin position="256"/>
        <end position="273"/>
    </location>
</feature>
<feature type="transmembrane region" description="Helical" evidence="1">
    <location>
        <begin position="121"/>
        <end position="140"/>
    </location>
</feature>
<keyword evidence="1" id="KW-1133">Transmembrane helix</keyword>
<dbReference type="STRING" id="1312852.EG19_00845"/>
<feature type="transmembrane region" description="Helical" evidence="1">
    <location>
        <begin position="613"/>
        <end position="632"/>
    </location>
</feature>
<organism evidence="2 3">
    <name type="scientific">Thermoanaerobaculum aquaticum</name>
    <dbReference type="NCBI Taxonomy" id="1312852"/>
    <lineage>
        <taxon>Bacteria</taxon>
        <taxon>Pseudomonadati</taxon>
        <taxon>Acidobacteriota</taxon>
        <taxon>Thermoanaerobaculia</taxon>
        <taxon>Thermoanaerobaculales</taxon>
        <taxon>Thermoanaerobaculaceae</taxon>
        <taxon>Thermoanaerobaculum</taxon>
    </lineage>
</organism>
<keyword evidence="1" id="KW-0812">Transmembrane</keyword>
<accession>A0A062XXJ4</accession>
<dbReference type="PANTHER" id="PTHR38454">
    <property type="entry name" value="INTEGRAL MEMBRANE PROTEIN-RELATED"/>
    <property type="match status" value="1"/>
</dbReference>
<keyword evidence="3" id="KW-1185">Reference proteome</keyword>